<evidence type="ECO:0000256" key="2">
    <source>
        <dbReference type="ARBA" id="ARBA00022692"/>
    </source>
</evidence>
<evidence type="ECO:0000256" key="1">
    <source>
        <dbReference type="ARBA" id="ARBA00004127"/>
    </source>
</evidence>
<dbReference type="InterPro" id="IPR051689">
    <property type="entry name" value="Sterol_desaturase/TMEM195"/>
</dbReference>
<dbReference type="GO" id="GO:0050479">
    <property type="term" value="F:glyceryl-ether monooxygenase activity"/>
    <property type="evidence" value="ECO:0007669"/>
    <property type="project" value="TreeGrafter"/>
</dbReference>
<proteinExistence type="predicted"/>
<evidence type="ECO:0000259" key="9">
    <source>
        <dbReference type="Pfam" id="PF04116"/>
    </source>
</evidence>
<dbReference type="InterPro" id="IPR006694">
    <property type="entry name" value="Fatty_acid_hydroxylase"/>
</dbReference>
<dbReference type="KEGG" id="bid:Bind_3780"/>
<protein>
    <submittedName>
        <fullName evidence="10">Fatty acid hydroxylase</fullName>
    </submittedName>
</protein>
<reference evidence="10 11" key="1">
    <citation type="submission" date="2008-03" db="EMBL/GenBank/DDBJ databases">
        <title>Complete sequence of plasmid1 of Beijerinckia indica subsp. indica ATCC 9039.</title>
        <authorList>
            <consortium name="US DOE Joint Genome Institute"/>
            <person name="Copeland A."/>
            <person name="Lucas S."/>
            <person name="Lapidus A."/>
            <person name="Glavina del Rio T."/>
            <person name="Dalin E."/>
            <person name="Tice H."/>
            <person name="Bruce D."/>
            <person name="Goodwin L."/>
            <person name="Pitluck S."/>
            <person name="LaButti K."/>
            <person name="Schmutz J."/>
            <person name="Larimer F."/>
            <person name="Land M."/>
            <person name="Hauser L."/>
            <person name="Kyrpides N."/>
            <person name="Mikhailova N."/>
            <person name="Dunfield P.F."/>
            <person name="Dedysh S.N."/>
            <person name="Liesack W."/>
            <person name="Saw J.H."/>
            <person name="Alam M."/>
            <person name="Chen Y."/>
            <person name="Murrell J.C."/>
            <person name="Richardson P."/>
        </authorList>
    </citation>
    <scope>NUCLEOTIDE SEQUENCE [LARGE SCALE GENOMIC DNA]</scope>
    <source>
        <strain evidence="11">ATCC 9039 / DSM 1715 / NCIMB 8712</strain>
        <plasmid evidence="10 11">pBIND01</plasmid>
    </source>
</reference>
<dbReference type="GO" id="GO:0005506">
    <property type="term" value="F:iron ion binding"/>
    <property type="evidence" value="ECO:0007669"/>
    <property type="project" value="InterPro"/>
</dbReference>
<dbReference type="PANTHER" id="PTHR21624">
    <property type="entry name" value="STEROL DESATURASE-RELATED PROTEIN"/>
    <property type="match status" value="1"/>
</dbReference>
<gene>
    <name evidence="10" type="ordered locus">Bind_3780</name>
</gene>
<evidence type="ECO:0000256" key="3">
    <source>
        <dbReference type="ARBA" id="ARBA00022989"/>
    </source>
</evidence>
<dbReference type="OrthoDB" id="9770329at2"/>
<feature type="transmembrane region" description="Helical" evidence="8">
    <location>
        <begin position="12"/>
        <end position="31"/>
    </location>
</feature>
<keyword evidence="10" id="KW-0614">Plasmid</keyword>
<keyword evidence="11" id="KW-1185">Reference proteome</keyword>
<evidence type="ECO:0000256" key="8">
    <source>
        <dbReference type="SAM" id="Phobius"/>
    </source>
</evidence>
<keyword evidence="4" id="KW-0560">Oxidoreductase</keyword>
<accession>B2ILC6</accession>
<dbReference type="Proteomes" id="UP000001695">
    <property type="component" value="Plasmid pBIND01"/>
</dbReference>
<dbReference type="Pfam" id="PF04116">
    <property type="entry name" value="FA_hydroxylase"/>
    <property type="match status" value="1"/>
</dbReference>
<dbReference type="HOGENOM" id="CLU_033631_1_0_5"/>
<geneLocation type="plasmid" evidence="10 11">
    <name>pBIND01</name>
</geneLocation>
<feature type="transmembrane region" description="Helical" evidence="8">
    <location>
        <begin position="146"/>
        <end position="166"/>
    </location>
</feature>
<dbReference type="EMBL" id="CP001017">
    <property type="protein sequence ID" value="ACB97326.1"/>
    <property type="molecule type" value="Genomic_DNA"/>
</dbReference>
<dbReference type="AlphaFoldDB" id="B2ILC6"/>
<evidence type="ECO:0000313" key="11">
    <source>
        <dbReference type="Proteomes" id="UP000001695"/>
    </source>
</evidence>
<keyword evidence="3 8" id="KW-1133">Transmembrane helix</keyword>
<dbReference type="GO" id="GO:0006643">
    <property type="term" value="P:membrane lipid metabolic process"/>
    <property type="evidence" value="ECO:0007669"/>
    <property type="project" value="TreeGrafter"/>
</dbReference>
<comment type="subcellular location">
    <subcellularLocation>
        <location evidence="1">Endomembrane system</location>
        <topology evidence="1">Multi-pass membrane protein</topology>
    </subcellularLocation>
</comment>
<evidence type="ECO:0000256" key="6">
    <source>
        <dbReference type="ARBA" id="ARBA00023136"/>
    </source>
</evidence>
<evidence type="ECO:0000256" key="5">
    <source>
        <dbReference type="ARBA" id="ARBA00023098"/>
    </source>
</evidence>
<name>B2ILC6_BEII9</name>
<sequence>MLTYLTLTNYPAMRLLVPVTALSFMVLEYLVSRLAHREKATHDLAESASSLCIAVGNNLIRPLEAGLISMPFIFVYDHRLIDFASTTSISIGILFLATEFQYYWQHRCAHRIRWMWATHAVHHSPTKINLTAAIRLGWTSNLSGNFLFFLPLAWIGFHPVAIAAMLGSNLLYQFFIHTELAPRLGPLEWVLNTPAHHRVHHASNSSCLDKNYGGVLILFDRLFGTFAEAPTDEALRYGLHGSARTLNPFHTAFDEWVTLAHDLKHAPSFIAKLRVLFSPPGSAPSWRSSTHDRGAEVTTSPTSSCIIAGE</sequence>
<keyword evidence="5" id="KW-0443">Lipid metabolism</keyword>
<evidence type="ECO:0000256" key="7">
    <source>
        <dbReference type="SAM" id="MobiDB-lite"/>
    </source>
</evidence>
<keyword evidence="6 8" id="KW-0472">Membrane</keyword>
<feature type="domain" description="Fatty acid hydroxylase" evidence="9">
    <location>
        <begin position="93"/>
        <end position="225"/>
    </location>
</feature>
<feature type="compositionally biased region" description="Polar residues" evidence="7">
    <location>
        <begin position="297"/>
        <end position="310"/>
    </location>
</feature>
<dbReference type="PANTHER" id="PTHR21624:SF1">
    <property type="entry name" value="ALKYLGLYCEROL MONOOXYGENASE"/>
    <property type="match status" value="1"/>
</dbReference>
<evidence type="ECO:0000256" key="4">
    <source>
        <dbReference type="ARBA" id="ARBA00023002"/>
    </source>
</evidence>
<dbReference type="GO" id="GO:0008610">
    <property type="term" value="P:lipid biosynthetic process"/>
    <property type="evidence" value="ECO:0007669"/>
    <property type="project" value="InterPro"/>
</dbReference>
<dbReference type="GO" id="GO:0012505">
    <property type="term" value="C:endomembrane system"/>
    <property type="evidence" value="ECO:0007669"/>
    <property type="project" value="UniProtKB-SubCell"/>
</dbReference>
<feature type="region of interest" description="Disordered" evidence="7">
    <location>
        <begin position="282"/>
        <end position="310"/>
    </location>
</feature>
<dbReference type="GO" id="GO:0016020">
    <property type="term" value="C:membrane"/>
    <property type="evidence" value="ECO:0007669"/>
    <property type="project" value="GOC"/>
</dbReference>
<keyword evidence="2 8" id="KW-0812">Transmembrane</keyword>
<evidence type="ECO:0000313" key="10">
    <source>
        <dbReference type="EMBL" id="ACB97326.1"/>
    </source>
</evidence>
<organism evidence="10 11">
    <name type="scientific">Beijerinckia indica subsp. indica (strain ATCC 9039 / DSM 1715 / NCIMB 8712)</name>
    <dbReference type="NCBI Taxonomy" id="395963"/>
    <lineage>
        <taxon>Bacteria</taxon>
        <taxon>Pseudomonadati</taxon>
        <taxon>Pseudomonadota</taxon>
        <taxon>Alphaproteobacteria</taxon>
        <taxon>Hyphomicrobiales</taxon>
        <taxon>Beijerinckiaceae</taxon>
        <taxon>Beijerinckia</taxon>
    </lineage>
</organism>